<proteinExistence type="predicted"/>
<comment type="caution">
    <text evidence="2">The sequence shown here is derived from an EMBL/GenBank/DDBJ whole genome shotgun (WGS) entry which is preliminary data.</text>
</comment>
<dbReference type="GO" id="GO:0016810">
    <property type="term" value="F:hydrolase activity, acting on carbon-nitrogen (but not peptide) bonds"/>
    <property type="evidence" value="ECO:0007669"/>
    <property type="project" value="InterPro"/>
</dbReference>
<dbReference type="SUPFAM" id="SSF51556">
    <property type="entry name" value="Metallo-dependent hydrolases"/>
    <property type="match status" value="1"/>
</dbReference>
<dbReference type="InterPro" id="IPR051781">
    <property type="entry name" value="Metallo-dep_Hydrolase"/>
</dbReference>
<dbReference type="InterPro" id="IPR011059">
    <property type="entry name" value="Metal-dep_hydrolase_composite"/>
</dbReference>
<dbReference type="RefSeq" id="WP_149770607.1">
    <property type="nucleotide sequence ID" value="NZ_VDFQ02000005.1"/>
</dbReference>
<dbReference type="Gene3D" id="2.30.40.10">
    <property type="entry name" value="Urease, subunit C, domain 1"/>
    <property type="match status" value="1"/>
</dbReference>
<dbReference type="InterPro" id="IPR006680">
    <property type="entry name" value="Amidohydro-rel"/>
</dbReference>
<dbReference type="AlphaFoldDB" id="A0A5Q6RQT5"/>
<sequence length="414" mass="43537">MAYDRSTSLVLRDGRFRDPEGGTVVEGDLLVEDGMISEIGDVGPTDAPVLDCGGGTVVPGFLDAHFHAYSTCMGGLELERRAMSFVAINATRRLGACLARGFTTVRDVAGGDAGLAQALDQQLVPAPRYLYSGPALSQTGGHGDPRPADLDVCFHEGHMNEIVDGVDDLRRAVRRRFQQGAHVIKIMTSGGVVSPVDPIRIPQYSAEEVAAVVDEATRRGSYVAAHAYSSEAVIHSVTHGVRSIEHGNLIDDAAAQAMAEHGAYLVPTLVTYDSMARRADEVGLSATGRAKNAEVLDSGRQAIALATAAGVPVGFGSDLMGDLEDDQLRGLQLQAEVQTPAELLCSITTVNAALFGRPELGRLAVGTPADLIVLAADPIDDVEVLWDRSRPRTVVKAGVPVGSVPDAGGLSLRM</sequence>
<evidence type="ECO:0000313" key="2">
    <source>
        <dbReference type="EMBL" id="KAA1420438.1"/>
    </source>
</evidence>
<organism evidence="2 3">
    <name type="scientific">Mumia zhuanghuii</name>
    <dbReference type="NCBI Taxonomy" id="2585211"/>
    <lineage>
        <taxon>Bacteria</taxon>
        <taxon>Bacillati</taxon>
        <taxon>Actinomycetota</taxon>
        <taxon>Actinomycetes</taxon>
        <taxon>Propionibacteriales</taxon>
        <taxon>Nocardioidaceae</taxon>
        <taxon>Mumia</taxon>
    </lineage>
</organism>
<keyword evidence="2" id="KW-0378">Hydrolase</keyword>
<dbReference type="Gene3D" id="3.20.20.140">
    <property type="entry name" value="Metal-dependent hydrolases"/>
    <property type="match status" value="1"/>
</dbReference>
<evidence type="ECO:0000259" key="1">
    <source>
        <dbReference type="Pfam" id="PF01979"/>
    </source>
</evidence>
<dbReference type="OrthoDB" id="9776455at2"/>
<reference evidence="2 3" key="1">
    <citation type="submission" date="2019-09" db="EMBL/GenBank/DDBJ databases">
        <title>Mumia zhuanghuii sp. nov. isolated from the intestinal contents of plateau pika (Ochotona curzoniae) in the Qinghai-Tibet plateau of China.</title>
        <authorList>
            <person name="Tian Z."/>
        </authorList>
    </citation>
    <scope>NUCLEOTIDE SEQUENCE [LARGE SCALE GENOMIC DNA]</scope>
    <source>
        <strain evidence="3">350</strain>
    </source>
</reference>
<dbReference type="Proteomes" id="UP000307768">
    <property type="component" value="Unassembled WGS sequence"/>
</dbReference>
<dbReference type="PANTHER" id="PTHR43135">
    <property type="entry name" value="ALPHA-D-RIBOSE 1-METHYLPHOSPHONATE 5-TRIPHOSPHATE DIPHOSPHATASE"/>
    <property type="match status" value="1"/>
</dbReference>
<dbReference type="InterPro" id="IPR057744">
    <property type="entry name" value="OTAase-like"/>
</dbReference>
<dbReference type="EMBL" id="VDFQ02000005">
    <property type="protein sequence ID" value="KAA1420438.1"/>
    <property type="molecule type" value="Genomic_DNA"/>
</dbReference>
<evidence type="ECO:0000313" key="3">
    <source>
        <dbReference type="Proteomes" id="UP000307768"/>
    </source>
</evidence>
<gene>
    <name evidence="2" type="ORF">FE697_015850</name>
</gene>
<name>A0A5Q6RQT5_9ACTN</name>
<protein>
    <submittedName>
        <fullName evidence="2">Amidohydrolase family protein</fullName>
    </submittedName>
</protein>
<feature type="domain" description="Amidohydrolase-related" evidence="1">
    <location>
        <begin position="56"/>
        <end position="400"/>
    </location>
</feature>
<dbReference type="SUPFAM" id="SSF51338">
    <property type="entry name" value="Composite domain of metallo-dependent hydrolases"/>
    <property type="match status" value="1"/>
</dbReference>
<dbReference type="PANTHER" id="PTHR43135:SF3">
    <property type="entry name" value="ALPHA-D-RIBOSE 1-METHYLPHOSPHONATE 5-TRIPHOSPHATE DIPHOSPHATASE"/>
    <property type="match status" value="1"/>
</dbReference>
<accession>A0A5Q6RQT5</accession>
<dbReference type="CDD" id="cd01299">
    <property type="entry name" value="Met_dep_hydrolase_A"/>
    <property type="match status" value="1"/>
</dbReference>
<dbReference type="InterPro" id="IPR032466">
    <property type="entry name" value="Metal_Hydrolase"/>
</dbReference>
<dbReference type="Pfam" id="PF01979">
    <property type="entry name" value="Amidohydro_1"/>
    <property type="match status" value="1"/>
</dbReference>